<feature type="transmembrane region" description="Helical" evidence="8">
    <location>
        <begin position="3371"/>
        <end position="3391"/>
    </location>
</feature>
<keyword evidence="2 8" id="KW-0812">Transmembrane</keyword>
<dbReference type="EMBL" id="BRXW01000543">
    <property type="protein sequence ID" value="GMH64559.1"/>
    <property type="molecule type" value="Genomic_DNA"/>
</dbReference>
<feature type="chain" id="PRO_5040782773" description="Tyrosine-protein kinase ephrin type A/B receptor-like domain-containing protein" evidence="9">
    <location>
        <begin position="20"/>
        <end position="3509"/>
    </location>
</feature>
<feature type="coiled-coil region" evidence="6">
    <location>
        <begin position="3098"/>
        <end position="3125"/>
    </location>
</feature>
<feature type="transmembrane region" description="Helical" evidence="8">
    <location>
        <begin position="3327"/>
        <end position="3351"/>
    </location>
</feature>
<dbReference type="PANTHER" id="PTHR46730">
    <property type="entry name" value="POLYCYSTIN-1"/>
    <property type="match status" value="1"/>
</dbReference>
<dbReference type="InterPro" id="IPR011641">
    <property type="entry name" value="Tyr-kin_ephrin_A/B_rcpt-like"/>
</dbReference>
<dbReference type="InterPro" id="IPR002859">
    <property type="entry name" value="PKD/REJ-like"/>
</dbReference>
<sequence>MNSYFLILVFLLLILQVDGVARRLPTCEEDPENPDCTEDGMTDDAVSGDPSMGGDFGGGAPPPPEELCERRPLRCGDPPPLSPDRPPPPPPPSRDARKFDNSGCTCFAGYQNSLSSESIVTGGVFNLFCKPCPPGRYGSSCSSQCINGQSTKLQEVSTSVSSCYPCNVGSYSEQIYVEWTNGYGIQCKQCEEEHMTTDGEGTHFYGEGQPPCVCAAGYKLGGTACEACPVNTFQSQKGESSCLPCPGGSTSSTAASQCTCDAAGHQIVIAFDKDDGGGGISMSPSKCGCEDGNNYCRWEEGDTGTCSACNGVLVDGIKANMTATFSQKGVPDGSEGPSRGPLAMDATTFIALNADYQATTVDAVYAQHIKAQMRIDFAATGVPDGSGGTTYTAEEFNAMNAETQTAVVDGAYDGGAYDGNVPPSSLNIYKDESACENLSLNEAGTNDCKTNCYASSPPSSSSPPPCVNDSGCDMSAITEAGEHASCGDWSNFQYCVVASEVCSTEALSSLSSQVSSACGGDRRRQLTLTATCEPCAPGTFYESNTESCLNCEAGTYTSSSASSSCIACDADTWSNPGLSSCSPCPDGSSTNGLTQQPFFGCNCASGHGMDADTKPPICVECTTGHFSSSSMQLCEECPFGHAVNIHGASACDACSPGKSQSMIGQTHCVDCGVNKFSADSGAFFCDSCPEGSGWLSSDLTTSSSMYDCQCELGTEVTGNSLDGYTCSSCPAGQSRGGGSGQTCESCPPGKFADSQGQTSCQNCGENHYAALTGNLACTICPEGSTANTYPATSVYQCVCGSGSGNGQEIQQGPPDEYGTHGPYQCGACQPGKYSNSESVNLEIGCATCAENYITPNPGSSSCEFCNSPLIHSYNHTKCVLARPEDVVPFANITLSEQTTEHSLQMHFKDFTHVGSLYCKITDLGSLFAFHQYDGTMFRAQRGEYDVHSSTEFLNRTHSYIKEYGQMTSVASTTDTPTVIFAGLPSFSVFDVSCFLEYLTDDGTTYSNSKVAYSNLMVDDSEGDDLRTLPGYPIIYQDSCNQNASNTAVSLNFAVLPVSGTIYVYALEVSATYDPYADYVNGSIPFPTAAEIKANGVSKFVNPVTNSFEVDFPDHVQETGPLAACVYPYRTYGDGGESSGDYGSDEGYGDEDSYPLLNYEGYYLITIPDLKPLTAYHFLLWSEDDSEPRDFHPEVFELYFNNKETNEHEYQPLFPTISTGCCGFVTLKEGFGSALRATVTSPLLTFELSQHPTHSVQVIASAYYFIQNNNFPCSATGFQNLLATGEGAEYLDVSSTALSSNEFSFTSDRDSSLSASFTATYESTGCLIIGFQYVGTSVYEYGAVTDEDGDKGRGRKLPEDGGIEGGIEGGTEGGIISDVTPVIDLTSFTKPDPTLAAFVIESVATPPAAPVLSSATFSPNGDKLIVDFTEATDIGSTKLSQTTLYSSFDCNDALTIQGTDFGATCQFISTTSLQATLPSTSTTVPGSDISVNAEKIYAACLAGVDCSTSTNNEPLVTTVGLPKSPLSPAVAVTGPISISRCGDIRLDASSSFGNGGRAWSSFSWSSTSSASDTFGVTAVVDAANSASSFDPILTIPNSNLEQGQQYQFQLTLTNFLSQTSSLTNFFVVSVADNSVPTVIIEGDSYLYISRSEELTLFASGQAASCGDEVKIIPAAQYLWSNAYSLEQTSADLRYYKVPAFTLTPGQVYTFTVTVTDSDGLTNTATVQVEITLGDLVAKISGGGRSVGATSSVTLNGVSSFDTDYPDRQGSADGFAYAWACLESSPSYGAACTGLSASSGESLTLDSTALNDLLGSSADTITLLFTLQFTSSDSADPRFSEVSTSITIERVDPPEVSITPIYVVKVNPSKKLQIKGSIQQNAGNAVAAKWECEQISDLNTLSSSPTSLVVPASSATIPIPFNLILPSGSLAGAIYVFRLVASFDGVSSSPQGSAQLSIVVNSPPSAGSVSVLNPDGGNTGTALQTEFSIRAQNWVDDASDLPFTYSLLYRVTGATDETTITVDCASAIKDAVFLPVGGGNSSSVMVTAKVTDKYGSFGEASALAIVKPPQLTLEDMGALTEQLTEDALAEGDTSLVFQVLESSTSILNSVNCSLAPDCADLNRLECDIGETSHTCGKCSSNFVVENSGKGTSLPGNTQCEVKSASCDNGEVDGDETDVDCGGTCGPCAVGKACSLDANCYFEVCGSAGFCVAPQKSCTDNCNGRGSCTAKDYNGKEMTLESCTEDIICRVKCACDDGFFGEACEKDAGEQQEVVKQRKSMLKTLKNVTKLQDVSSEAINQQASSIKSLVQRVDELDEDSKILAVSLVQNIAAGAKSAVEGGGGLEQSTANYIGETVSSLMQVSSDDDASEQAELISNAIDSLAEAQITSLFAGEEALVVVTENLKVSSEKVTLANMPGRSFATPTSEEDEAKGIKPPELSMPQSGLDGHFDEDCNVGVSVAELGNLARSDNSSLDTTVMRLGMGCYKVAGSSSSLSRRRTSWWGGGELVFGRRNLMTDSSVLIVLQNTDGGGGGGGGGSGDGGEDGDMIVGIGGDNFVSCAWDEYKSMTCPGNSSSFPVCSGIKGNTTISCPDSSAPSCGISTPGTAWNSSSCVVISSSSENVTCSCDVLGRISGGGDSRSRRGRRLNTIYDDQQSNEVGSTENIDFAGLFTGIVGQFVNTWKGASALSWEMVAQNIVVFVTIGTLLVLSFLMCVRGKIKDNYDKIRDRNQKEIEMLSRGMTEEDKREYILNKSTPIFVQYMDNLWMNIKTQIGRRHDLSSTIFYYSPIQSRPQRVALLICTLLGMMFSESVLFDLAYPDYDPVCASLETSAACLEPKSLLNTENDKCTWVRESQQCMFVEPEASMVSTMGIAIMACIVTSPLGVILVLIFNETIFPPTSGSMRAEARAMQFEREFKKKERGGAVADLTWDAFGDEDGTKFDTMKEVDLTVDNSEKVISDDEYLKRVKHQHVGGVGSDLEEDEDVKKLKAGMQATGCRKLVRNFCCCWTCCKKTTFDLRVQAEVSKALLTVRSRRLELEETVEKLKSRAKQGDVSATVPLESAEVRLKVFREDWHLNEEKGGCGRKGYKTSLRYKVKQKVREDLRLADAIEKEFDDLEKDVKEVRLLEYARMMKLSKIERKIYFQNRLIFENELPPVQRFKKFCGWVIIVTYCLACGLYICLFGARVGAVTCNTWLLSFTLATVQDLFLFVPLKIMFMNVYLPGLISKRLKSIADPSDAENFHFTAFMPENASVYVAMNHPELDASNLVLSRGKSAKEDVEAHYDARHEAALSPKSRRKGLKGFRMNTGIAATKVKALRMYTSKGLTKFGLFFFAAFILLPEFVQVSILDIVIPTAIGSFVYGNYQLYKLREWSPFTLDLVLILSVCGSVWWIRHKRHRHKLRKDHKEHVKKFRNSVVLELAAVQLQSKPGESIKSGSIRDERRRLSVQTERERKSLSDFGFPPTSKGDRDVEEGTASPIHVKGKKKAARGGEGLFSMVPLNSPGGRSVQL</sequence>
<dbReference type="GO" id="GO:0006816">
    <property type="term" value="P:calcium ion transport"/>
    <property type="evidence" value="ECO:0007669"/>
    <property type="project" value="TreeGrafter"/>
</dbReference>
<protein>
    <recommendedName>
        <fullName evidence="14">Tyrosine-protein kinase ephrin type A/B receptor-like domain-containing protein</fullName>
    </recommendedName>
</protein>
<evidence type="ECO:0000313" key="13">
    <source>
        <dbReference type="Proteomes" id="UP001165122"/>
    </source>
</evidence>
<feature type="compositionally biased region" description="Basic and acidic residues" evidence="7">
    <location>
        <begin position="3436"/>
        <end position="3455"/>
    </location>
</feature>
<feature type="compositionally biased region" description="Acidic residues" evidence="7">
    <location>
        <begin position="27"/>
        <end position="42"/>
    </location>
</feature>
<evidence type="ECO:0000256" key="2">
    <source>
        <dbReference type="ARBA" id="ARBA00022692"/>
    </source>
</evidence>
<comment type="caution">
    <text evidence="12">The sequence shown here is derived from an EMBL/GenBank/DDBJ whole genome shotgun (WGS) entry which is preliminary data.</text>
</comment>
<dbReference type="InterPro" id="IPR013783">
    <property type="entry name" value="Ig-like_fold"/>
</dbReference>
<evidence type="ECO:0000256" key="1">
    <source>
        <dbReference type="ARBA" id="ARBA00004370"/>
    </source>
</evidence>
<proteinExistence type="predicted"/>
<keyword evidence="6" id="KW-0175">Coiled coil</keyword>
<feature type="transmembrane region" description="Helical" evidence="8">
    <location>
        <begin position="3195"/>
        <end position="3220"/>
    </location>
</feature>
<keyword evidence="3" id="KW-0677">Repeat</keyword>
<evidence type="ECO:0000256" key="5">
    <source>
        <dbReference type="ARBA" id="ARBA00023136"/>
    </source>
</evidence>
<feature type="transmembrane region" description="Helical" evidence="8">
    <location>
        <begin position="2695"/>
        <end position="2713"/>
    </location>
</feature>
<feature type="transmembrane region" description="Helical" evidence="8">
    <location>
        <begin position="2868"/>
        <end position="2889"/>
    </location>
</feature>
<evidence type="ECO:0000256" key="3">
    <source>
        <dbReference type="ARBA" id="ARBA00022737"/>
    </source>
</evidence>
<gene>
    <name evidence="12" type="ORF">TrLO_g13473</name>
</gene>
<evidence type="ECO:0000256" key="9">
    <source>
        <dbReference type="SAM" id="SignalP"/>
    </source>
</evidence>
<dbReference type="PANTHER" id="PTHR46730:SF1">
    <property type="entry name" value="PLAT DOMAIN-CONTAINING PROTEIN"/>
    <property type="match status" value="1"/>
</dbReference>
<dbReference type="GO" id="GO:0005261">
    <property type="term" value="F:monoatomic cation channel activity"/>
    <property type="evidence" value="ECO:0007669"/>
    <property type="project" value="TreeGrafter"/>
</dbReference>
<comment type="subcellular location">
    <subcellularLocation>
        <location evidence="1">Membrane</location>
    </subcellularLocation>
</comment>
<keyword evidence="5 8" id="KW-0472">Membrane</keyword>
<dbReference type="Gene3D" id="2.10.50.10">
    <property type="entry name" value="Tumor Necrosis Factor Receptor, subunit A, domain 2"/>
    <property type="match status" value="3"/>
</dbReference>
<dbReference type="Pfam" id="PF07699">
    <property type="entry name" value="Ephrin_rec_like"/>
    <property type="match status" value="1"/>
</dbReference>
<feature type="compositionally biased region" description="Basic and acidic residues" evidence="7">
    <location>
        <begin position="1349"/>
        <end position="1358"/>
    </location>
</feature>
<feature type="domain" description="Tyrosine-protein kinase ephrin type A/B receptor-like" evidence="11">
    <location>
        <begin position="221"/>
        <end position="256"/>
    </location>
</feature>
<keyword evidence="13" id="KW-1185">Reference proteome</keyword>
<feature type="domain" description="PKD/REJ-like" evidence="10">
    <location>
        <begin position="1681"/>
        <end position="2097"/>
    </location>
</feature>
<keyword evidence="9" id="KW-0732">Signal</keyword>
<feature type="transmembrane region" description="Helical" evidence="8">
    <location>
        <begin position="2794"/>
        <end position="2812"/>
    </location>
</feature>
<evidence type="ECO:0000313" key="12">
    <source>
        <dbReference type="EMBL" id="GMH64559.1"/>
    </source>
</evidence>
<dbReference type="GO" id="GO:0005886">
    <property type="term" value="C:plasma membrane"/>
    <property type="evidence" value="ECO:0007669"/>
    <property type="project" value="TreeGrafter"/>
</dbReference>
<evidence type="ECO:0000256" key="4">
    <source>
        <dbReference type="ARBA" id="ARBA00022989"/>
    </source>
</evidence>
<evidence type="ECO:0000259" key="10">
    <source>
        <dbReference type="Pfam" id="PF02010"/>
    </source>
</evidence>
<dbReference type="InterPro" id="IPR009030">
    <property type="entry name" value="Growth_fac_rcpt_cys_sf"/>
</dbReference>
<name>A0A9W7A290_9STRA</name>
<evidence type="ECO:0000256" key="6">
    <source>
        <dbReference type="SAM" id="Coils"/>
    </source>
</evidence>
<organism evidence="12 13">
    <name type="scientific">Triparma laevis f. longispina</name>
    <dbReference type="NCBI Taxonomy" id="1714387"/>
    <lineage>
        <taxon>Eukaryota</taxon>
        <taxon>Sar</taxon>
        <taxon>Stramenopiles</taxon>
        <taxon>Ochrophyta</taxon>
        <taxon>Bolidophyceae</taxon>
        <taxon>Parmales</taxon>
        <taxon>Triparmaceae</taxon>
        <taxon>Triparma</taxon>
    </lineage>
</organism>
<evidence type="ECO:0008006" key="14">
    <source>
        <dbReference type="Google" id="ProtNLM"/>
    </source>
</evidence>
<evidence type="ECO:0000256" key="7">
    <source>
        <dbReference type="SAM" id="MobiDB-lite"/>
    </source>
</evidence>
<dbReference type="SUPFAM" id="SSF57184">
    <property type="entry name" value="Growth factor receptor domain"/>
    <property type="match status" value="1"/>
</dbReference>
<dbReference type="SMART" id="SM01411">
    <property type="entry name" value="Ephrin_rec_like"/>
    <property type="match status" value="8"/>
</dbReference>
<dbReference type="Proteomes" id="UP001165122">
    <property type="component" value="Unassembled WGS sequence"/>
</dbReference>
<feature type="region of interest" description="Disordered" evidence="7">
    <location>
        <begin position="26"/>
        <end position="96"/>
    </location>
</feature>
<reference evidence="13" key="1">
    <citation type="journal article" date="2023" name="Commun. Biol.">
        <title>Genome analysis of Parmales, the sister group of diatoms, reveals the evolutionary specialization of diatoms from phago-mixotrophs to photoautotrophs.</title>
        <authorList>
            <person name="Ban H."/>
            <person name="Sato S."/>
            <person name="Yoshikawa S."/>
            <person name="Yamada K."/>
            <person name="Nakamura Y."/>
            <person name="Ichinomiya M."/>
            <person name="Sato N."/>
            <person name="Blanc-Mathieu R."/>
            <person name="Endo H."/>
            <person name="Kuwata A."/>
            <person name="Ogata H."/>
        </authorList>
    </citation>
    <scope>NUCLEOTIDE SEQUENCE [LARGE SCALE GENOMIC DNA]</scope>
    <source>
        <strain evidence="13">NIES 3700</strain>
    </source>
</reference>
<feature type="transmembrane region" description="Helical" evidence="8">
    <location>
        <begin position="3161"/>
        <end position="3183"/>
    </location>
</feature>
<feature type="region of interest" description="Disordered" evidence="7">
    <location>
        <begin position="1347"/>
        <end position="1370"/>
    </location>
</feature>
<keyword evidence="4 8" id="KW-1133">Transmembrane helix</keyword>
<feature type="compositionally biased region" description="Pro residues" evidence="7">
    <location>
        <begin position="77"/>
        <end position="93"/>
    </location>
</feature>
<feature type="signal peptide" evidence="9">
    <location>
        <begin position="1"/>
        <end position="19"/>
    </location>
</feature>
<evidence type="ECO:0000259" key="11">
    <source>
        <dbReference type="Pfam" id="PF07699"/>
    </source>
</evidence>
<feature type="region of interest" description="Disordered" evidence="7">
    <location>
        <begin position="3430"/>
        <end position="3509"/>
    </location>
</feature>
<dbReference type="Gene3D" id="2.60.40.10">
    <property type="entry name" value="Immunoglobulins"/>
    <property type="match status" value="1"/>
</dbReference>
<dbReference type="Pfam" id="PF02010">
    <property type="entry name" value="REJ"/>
    <property type="match status" value="1"/>
</dbReference>
<evidence type="ECO:0000256" key="8">
    <source>
        <dbReference type="SAM" id="Phobius"/>
    </source>
</evidence>
<feature type="region of interest" description="Disordered" evidence="7">
    <location>
        <begin position="2415"/>
        <end position="2441"/>
    </location>
</feature>
<accession>A0A9W7A290</accession>
<dbReference type="OrthoDB" id="196747at2759"/>